<protein>
    <submittedName>
        <fullName evidence="8">Chromate transporter</fullName>
    </submittedName>
</protein>
<evidence type="ECO:0000256" key="2">
    <source>
        <dbReference type="ARBA" id="ARBA00005262"/>
    </source>
</evidence>
<keyword evidence="4 7" id="KW-0812">Transmembrane</keyword>
<feature type="transmembrane region" description="Helical" evidence="7">
    <location>
        <begin position="297"/>
        <end position="318"/>
    </location>
</feature>
<dbReference type="Pfam" id="PF02417">
    <property type="entry name" value="Chromate_transp"/>
    <property type="match status" value="2"/>
</dbReference>
<dbReference type="InterPro" id="IPR052518">
    <property type="entry name" value="CHR_Transporter"/>
</dbReference>
<evidence type="ECO:0000256" key="6">
    <source>
        <dbReference type="ARBA" id="ARBA00023136"/>
    </source>
</evidence>
<evidence type="ECO:0000256" key="7">
    <source>
        <dbReference type="SAM" id="Phobius"/>
    </source>
</evidence>
<proteinExistence type="inferred from homology"/>
<feature type="transmembrane region" description="Helical" evidence="7">
    <location>
        <begin position="156"/>
        <end position="176"/>
    </location>
</feature>
<feature type="transmembrane region" description="Helical" evidence="7">
    <location>
        <begin position="20"/>
        <end position="38"/>
    </location>
</feature>
<organism evidence="8 9">
    <name type="scientific">Jutongia huaianensis</name>
    <dbReference type="NCBI Taxonomy" id="2763668"/>
    <lineage>
        <taxon>Bacteria</taxon>
        <taxon>Bacillati</taxon>
        <taxon>Bacillota</taxon>
        <taxon>Clostridia</taxon>
        <taxon>Lachnospirales</taxon>
        <taxon>Lachnospiraceae</taxon>
        <taxon>Jutongia</taxon>
    </lineage>
</organism>
<keyword evidence="3" id="KW-1003">Cell membrane</keyword>
<feature type="transmembrane region" description="Helical" evidence="7">
    <location>
        <begin position="414"/>
        <end position="435"/>
    </location>
</feature>
<comment type="caution">
    <text evidence="8">The sequence shown here is derived from an EMBL/GenBank/DDBJ whole genome shotgun (WGS) entry which is preliminary data.</text>
</comment>
<feature type="transmembrane region" description="Helical" evidence="7">
    <location>
        <begin position="375"/>
        <end position="402"/>
    </location>
</feature>
<keyword evidence="6 7" id="KW-0472">Membrane</keyword>
<evidence type="ECO:0000256" key="3">
    <source>
        <dbReference type="ARBA" id="ARBA00022475"/>
    </source>
</evidence>
<keyword evidence="9" id="KW-1185">Reference proteome</keyword>
<dbReference type="EMBL" id="JACRSX010000002">
    <property type="protein sequence ID" value="MBC8561488.1"/>
    <property type="molecule type" value="Genomic_DNA"/>
</dbReference>
<gene>
    <name evidence="8" type="ORF">H8704_02370</name>
</gene>
<name>A0ABR7N0C8_9FIRM</name>
<dbReference type="PANTHER" id="PTHR43663">
    <property type="entry name" value="CHROMATE TRANSPORT PROTEIN-RELATED"/>
    <property type="match status" value="1"/>
</dbReference>
<evidence type="ECO:0000256" key="4">
    <source>
        <dbReference type="ARBA" id="ARBA00022692"/>
    </source>
</evidence>
<dbReference type="Proteomes" id="UP000606193">
    <property type="component" value="Unassembled WGS sequence"/>
</dbReference>
<feature type="transmembrane region" description="Helical" evidence="7">
    <location>
        <begin position="472"/>
        <end position="491"/>
    </location>
</feature>
<feature type="transmembrane region" description="Helical" evidence="7">
    <location>
        <begin position="115"/>
        <end position="135"/>
    </location>
</feature>
<feature type="transmembrane region" description="Helical" evidence="7">
    <location>
        <begin position="182"/>
        <end position="204"/>
    </location>
</feature>
<feature type="transmembrane region" description="Helical" evidence="7">
    <location>
        <begin position="338"/>
        <end position="363"/>
    </location>
</feature>
<evidence type="ECO:0000256" key="1">
    <source>
        <dbReference type="ARBA" id="ARBA00004651"/>
    </source>
</evidence>
<dbReference type="RefSeq" id="WP_249297160.1">
    <property type="nucleotide sequence ID" value="NZ_JACRSX010000002.1"/>
</dbReference>
<accession>A0ABR7N0C8</accession>
<feature type="transmembrane region" description="Helical" evidence="7">
    <location>
        <begin position="211"/>
        <end position="229"/>
    </location>
</feature>
<evidence type="ECO:0000313" key="8">
    <source>
        <dbReference type="EMBL" id="MBC8561488.1"/>
    </source>
</evidence>
<dbReference type="InterPro" id="IPR003370">
    <property type="entry name" value="Chromate_transpt"/>
</dbReference>
<dbReference type="PANTHER" id="PTHR43663:SF1">
    <property type="entry name" value="CHROMATE TRANSPORTER"/>
    <property type="match status" value="1"/>
</dbReference>
<feature type="transmembrane region" description="Helical" evidence="7">
    <location>
        <begin position="441"/>
        <end position="465"/>
    </location>
</feature>
<comment type="similarity">
    <text evidence="2">Belongs to the chromate ion transporter (CHR) (TC 2.A.51) family.</text>
</comment>
<feature type="transmembrane region" description="Helical" evidence="7">
    <location>
        <begin position="273"/>
        <end position="291"/>
    </location>
</feature>
<feature type="transmembrane region" description="Helical" evidence="7">
    <location>
        <begin position="235"/>
        <end position="252"/>
    </location>
</feature>
<evidence type="ECO:0000313" key="9">
    <source>
        <dbReference type="Proteomes" id="UP000606193"/>
    </source>
</evidence>
<evidence type="ECO:0000256" key="5">
    <source>
        <dbReference type="ARBA" id="ARBA00022989"/>
    </source>
</evidence>
<reference evidence="8 9" key="1">
    <citation type="submission" date="2020-08" db="EMBL/GenBank/DDBJ databases">
        <title>Genome public.</title>
        <authorList>
            <person name="Liu C."/>
            <person name="Sun Q."/>
        </authorList>
    </citation>
    <scope>NUCLEOTIDE SEQUENCE [LARGE SCALE GENOMIC DNA]</scope>
    <source>
        <strain evidence="8 9">NSJ-37</strain>
    </source>
</reference>
<keyword evidence="5 7" id="KW-1133">Transmembrane helix</keyword>
<feature type="transmembrane region" description="Helical" evidence="7">
    <location>
        <begin position="88"/>
        <end position="109"/>
    </location>
</feature>
<sequence length="492" mass="52772">MKEKENKKSFKSEFGMMLALLKIGFIGFGGGSALIPVIEKEVVEERSLVTEEEFDKDVLVASITPGALPMEISTGLGKRAYGVGGMIASALMLAFPGALITVAMLVAMSRLHSGILTQIEILSIGISAFIACLLTEYSRKTLAEARAESKGRWKRAVVILAGVFLLTCGKAIYGILGLEGTPLVHLSTLQVLGVSMFGILYTHCKFNPKNLAISGGLILGYIACLSFDFPYEQYICNGLKFAMIILAVWGLVRSILEDGQKKKVSPKKMLQEEAAWILFFVVLSVPAILYGGNVPEFLGQGFLSSILSFGGGDAYLSVADGMFVNSGIIEKADFYGHLVPLVNLLPGSILCKTLSGIGYLLGFEMSSGNILTGCLVALAGFACSVMASGGVFCLVAYIYECFESLRVFRLLSRWIRPIIAGTLLTVMLSLFAQNISTGTKLGLQVFVSLGITAVIYGMNLVLLYVLKKKNGMLIFCSIAVTLILGNVALMLV</sequence>
<comment type="subcellular location">
    <subcellularLocation>
        <location evidence="1">Cell membrane</location>
        <topology evidence="1">Multi-pass membrane protein</topology>
    </subcellularLocation>
</comment>